<keyword evidence="2" id="KW-0560">Oxidoreductase</keyword>
<evidence type="ECO:0000256" key="3">
    <source>
        <dbReference type="RuleBase" id="RU000363"/>
    </source>
</evidence>
<protein>
    <submittedName>
        <fullName evidence="4">SDR family NAD(P)-dependent oxidoreductase</fullName>
    </submittedName>
</protein>
<sequence length="292" mass="31208">MKNFIKRLVPKSMRNKIKGMAPGNTGGVSVAVPYTIQVSTPGLLKGKVAVVTGGSGAIGRAICCRLAADGAMVVVCGMSHDKMQGVVDEIKANGGQAVKKQLDISSEEKIKEFYQWLKDTFHQLDILVNCAGGSARQASRPIYELETETIDTTLHVNLRGAILCTREASKMMVEAKKGAIISVTSVIGEHGKAKFSEYAAAKAGIIAFTKSIAMELGSLDITANCVSPGIVQRGTITPAQMAKLKKTNYMNTYGRPEDISEMVAYLTREEGKFITGQNFKVDGGRSLGLKGD</sequence>
<dbReference type="PANTHER" id="PTHR42760:SF133">
    <property type="entry name" value="3-OXOACYL-[ACYL-CARRIER-PROTEIN] REDUCTASE"/>
    <property type="match status" value="1"/>
</dbReference>
<dbReference type="CDD" id="cd05233">
    <property type="entry name" value="SDR_c"/>
    <property type="match status" value="1"/>
</dbReference>
<dbReference type="PROSITE" id="PS00061">
    <property type="entry name" value="ADH_SHORT"/>
    <property type="match status" value="1"/>
</dbReference>
<dbReference type="KEGG" id="est:DN752_05675"/>
<comment type="similarity">
    <text evidence="1 3">Belongs to the short-chain dehydrogenases/reductases (SDR) family.</text>
</comment>
<name>A0A2Z4IG35_9BACT</name>
<dbReference type="RefSeq" id="WP_112783048.1">
    <property type="nucleotide sequence ID" value="NZ_CP030041.1"/>
</dbReference>
<dbReference type="Pfam" id="PF00106">
    <property type="entry name" value="adh_short"/>
    <property type="match status" value="1"/>
</dbReference>
<dbReference type="PRINTS" id="PR00080">
    <property type="entry name" value="SDRFAMILY"/>
</dbReference>
<organism evidence="4 5">
    <name type="scientific">Echinicola strongylocentroti</name>
    <dbReference type="NCBI Taxonomy" id="1795355"/>
    <lineage>
        <taxon>Bacteria</taxon>
        <taxon>Pseudomonadati</taxon>
        <taxon>Bacteroidota</taxon>
        <taxon>Cytophagia</taxon>
        <taxon>Cytophagales</taxon>
        <taxon>Cyclobacteriaceae</taxon>
        <taxon>Echinicola</taxon>
    </lineage>
</organism>
<dbReference type="InterPro" id="IPR002347">
    <property type="entry name" value="SDR_fam"/>
</dbReference>
<proteinExistence type="inferred from homology"/>
<dbReference type="AlphaFoldDB" id="A0A2Z4IG35"/>
<dbReference type="SUPFAM" id="SSF51735">
    <property type="entry name" value="NAD(P)-binding Rossmann-fold domains"/>
    <property type="match status" value="1"/>
</dbReference>
<dbReference type="Gene3D" id="3.40.50.720">
    <property type="entry name" value="NAD(P)-binding Rossmann-like Domain"/>
    <property type="match status" value="1"/>
</dbReference>
<accession>A0A2Z4IG35</accession>
<dbReference type="FunFam" id="3.40.50.720:FF:000084">
    <property type="entry name" value="Short-chain dehydrogenase reductase"/>
    <property type="match status" value="1"/>
</dbReference>
<dbReference type="PANTHER" id="PTHR42760">
    <property type="entry name" value="SHORT-CHAIN DEHYDROGENASES/REDUCTASES FAMILY MEMBER"/>
    <property type="match status" value="1"/>
</dbReference>
<dbReference type="Proteomes" id="UP000248688">
    <property type="component" value="Chromosome"/>
</dbReference>
<dbReference type="PRINTS" id="PR00081">
    <property type="entry name" value="GDHRDH"/>
</dbReference>
<dbReference type="GO" id="GO:0016616">
    <property type="term" value="F:oxidoreductase activity, acting on the CH-OH group of donors, NAD or NADP as acceptor"/>
    <property type="evidence" value="ECO:0007669"/>
    <property type="project" value="TreeGrafter"/>
</dbReference>
<reference evidence="4 5" key="1">
    <citation type="submission" date="2018-06" db="EMBL/GenBank/DDBJ databases">
        <title>Echinicola strongylocentroti sp. nov., isolated from a sea urchin Strongylocentrotus intermedius.</title>
        <authorList>
            <person name="Bae S.S."/>
        </authorList>
    </citation>
    <scope>NUCLEOTIDE SEQUENCE [LARGE SCALE GENOMIC DNA]</scope>
    <source>
        <strain evidence="4 5">MEBiC08714</strain>
    </source>
</reference>
<keyword evidence="5" id="KW-1185">Reference proteome</keyword>
<dbReference type="EMBL" id="CP030041">
    <property type="protein sequence ID" value="AWW29650.1"/>
    <property type="molecule type" value="Genomic_DNA"/>
</dbReference>
<evidence type="ECO:0000313" key="4">
    <source>
        <dbReference type="EMBL" id="AWW29650.1"/>
    </source>
</evidence>
<evidence type="ECO:0000256" key="1">
    <source>
        <dbReference type="ARBA" id="ARBA00006484"/>
    </source>
</evidence>
<gene>
    <name evidence="4" type="ORF">DN752_05675</name>
</gene>
<evidence type="ECO:0000313" key="5">
    <source>
        <dbReference type="Proteomes" id="UP000248688"/>
    </source>
</evidence>
<evidence type="ECO:0000256" key="2">
    <source>
        <dbReference type="ARBA" id="ARBA00023002"/>
    </source>
</evidence>
<dbReference type="OrthoDB" id="597510at2"/>
<dbReference type="InterPro" id="IPR020904">
    <property type="entry name" value="Sc_DH/Rdtase_CS"/>
</dbReference>
<dbReference type="InterPro" id="IPR036291">
    <property type="entry name" value="NAD(P)-bd_dom_sf"/>
</dbReference>